<dbReference type="STRING" id="626522.GCWU000325_00192"/>
<accession>C9LDC3</accession>
<evidence type="ECO:0000313" key="3">
    <source>
        <dbReference type="Proteomes" id="UP000003460"/>
    </source>
</evidence>
<keyword evidence="1" id="KW-0812">Transmembrane</keyword>
<dbReference type="AlphaFoldDB" id="C9LDC3"/>
<dbReference type="HOGENOM" id="CLU_3314903_0_0_10"/>
<evidence type="ECO:0000313" key="2">
    <source>
        <dbReference type="EMBL" id="EEX72876.1"/>
    </source>
</evidence>
<evidence type="ECO:0000256" key="1">
    <source>
        <dbReference type="SAM" id="Phobius"/>
    </source>
</evidence>
<proteinExistence type="predicted"/>
<organism evidence="2 3">
    <name type="scientific">Alloprevotella tannerae ATCC 51259</name>
    <dbReference type="NCBI Taxonomy" id="626522"/>
    <lineage>
        <taxon>Bacteria</taxon>
        <taxon>Pseudomonadati</taxon>
        <taxon>Bacteroidota</taxon>
        <taxon>Bacteroidia</taxon>
        <taxon>Bacteroidales</taxon>
        <taxon>Prevotellaceae</taxon>
        <taxon>Alloprevotella</taxon>
    </lineage>
</organism>
<protein>
    <submittedName>
        <fullName evidence="2">Uncharacterized protein</fullName>
    </submittedName>
</protein>
<feature type="transmembrane region" description="Helical" evidence="1">
    <location>
        <begin position="15"/>
        <end position="36"/>
    </location>
</feature>
<keyword evidence="1" id="KW-0472">Membrane</keyword>
<sequence length="39" mass="4386">MNCKVAGKGVSSGNAYSFCVCFAVMTLYKFMPHLFLKEY</sequence>
<reference evidence="2" key="1">
    <citation type="submission" date="2009-09" db="EMBL/GenBank/DDBJ databases">
        <authorList>
            <person name="Weinstock G."/>
            <person name="Sodergren E."/>
            <person name="Clifton S."/>
            <person name="Fulton L."/>
            <person name="Fulton B."/>
            <person name="Courtney L."/>
            <person name="Fronick C."/>
            <person name="Harrison M."/>
            <person name="Strong C."/>
            <person name="Farmer C."/>
            <person name="Delahaunty K."/>
            <person name="Markovic C."/>
            <person name="Hall O."/>
            <person name="Minx P."/>
            <person name="Tomlinson C."/>
            <person name="Mitreva M."/>
            <person name="Nelson J."/>
            <person name="Hou S."/>
            <person name="Wollam A."/>
            <person name="Pepin K.H."/>
            <person name="Johnson M."/>
            <person name="Bhonagiri V."/>
            <person name="Nash W.E."/>
            <person name="Warren W."/>
            <person name="Chinwalla A."/>
            <person name="Mardis E.R."/>
            <person name="Wilson R.K."/>
        </authorList>
    </citation>
    <scope>NUCLEOTIDE SEQUENCE [LARGE SCALE GENOMIC DNA]</scope>
    <source>
        <strain evidence="2">ATCC 51259</strain>
    </source>
</reference>
<keyword evidence="1" id="KW-1133">Transmembrane helix</keyword>
<dbReference type="Proteomes" id="UP000003460">
    <property type="component" value="Unassembled WGS sequence"/>
</dbReference>
<dbReference type="EMBL" id="ACIJ02000003">
    <property type="protein sequence ID" value="EEX72876.1"/>
    <property type="molecule type" value="Genomic_DNA"/>
</dbReference>
<name>C9LDC3_9BACT</name>
<keyword evidence="3" id="KW-1185">Reference proteome</keyword>
<comment type="caution">
    <text evidence="2">The sequence shown here is derived from an EMBL/GenBank/DDBJ whole genome shotgun (WGS) entry which is preliminary data.</text>
</comment>
<gene>
    <name evidence="2" type="ORF">GCWU000325_00192</name>
</gene>